<dbReference type="RefSeq" id="WP_011480780.1">
    <property type="nucleotide sequence ID" value="NC_007947.1"/>
</dbReference>
<feature type="domain" description="GS catalytic" evidence="6">
    <location>
        <begin position="106"/>
        <end position="452"/>
    </location>
</feature>
<dbReference type="KEGG" id="mfa:Mfla_2562"/>
<dbReference type="SMART" id="SM01230">
    <property type="entry name" value="Gln-synt_C"/>
    <property type="match status" value="1"/>
</dbReference>
<keyword evidence="2 7" id="KW-0436">Ligase</keyword>
<dbReference type="PANTHER" id="PTHR43785">
    <property type="entry name" value="GAMMA-GLUTAMYLPUTRESCINE SYNTHETASE"/>
    <property type="match status" value="1"/>
</dbReference>
<evidence type="ECO:0000259" key="6">
    <source>
        <dbReference type="PROSITE" id="PS51987"/>
    </source>
</evidence>
<dbReference type="EC" id="6.3.1.2" evidence="7"/>
<dbReference type="Gene3D" id="3.10.20.70">
    <property type="entry name" value="Glutamine synthetase, N-terminal domain"/>
    <property type="match status" value="1"/>
</dbReference>
<comment type="similarity">
    <text evidence="4 5">Belongs to the glutamine synthetase family.</text>
</comment>
<comment type="cofactor">
    <cofactor evidence="1">
        <name>Mg(2+)</name>
        <dbReference type="ChEBI" id="CHEBI:18420"/>
    </cofactor>
</comment>
<dbReference type="STRING" id="265072.Mfla_2562"/>
<dbReference type="SUPFAM" id="SSF54368">
    <property type="entry name" value="Glutamine synthetase, N-terminal domain"/>
    <property type="match status" value="1"/>
</dbReference>
<dbReference type="GO" id="GO:0004356">
    <property type="term" value="F:glutamine synthetase activity"/>
    <property type="evidence" value="ECO:0007669"/>
    <property type="project" value="UniProtKB-EC"/>
</dbReference>
<evidence type="ECO:0000256" key="5">
    <source>
        <dbReference type="RuleBase" id="RU000384"/>
    </source>
</evidence>
<dbReference type="InterPro" id="IPR017536">
    <property type="entry name" value="Glutamine_synthetase_typeIII"/>
</dbReference>
<evidence type="ECO:0000313" key="7">
    <source>
        <dbReference type="EMBL" id="ABE50827.1"/>
    </source>
</evidence>
<evidence type="ECO:0000256" key="1">
    <source>
        <dbReference type="ARBA" id="ARBA00001946"/>
    </source>
</evidence>
<reference evidence="7 8" key="1">
    <citation type="submission" date="2006-03" db="EMBL/GenBank/DDBJ databases">
        <title>Complete sequence of Methylobacillus flagellatus KT.</title>
        <authorList>
            <consortium name="US DOE Joint Genome Institute"/>
            <person name="Copeland A."/>
            <person name="Lucas S."/>
            <person name="Lapidus A."/>
            <person name="Barry K."/>
            <person name="Detter J.C."/>
            <person name="Glavina del Rio T."/>
            <person name="Hammon N."/>
            <person name="Israni S."/>
            <person name="Dalin E."/>
            <person name="Tice H."/>
            <person name="Pitluck S."/>
            <person name="Brettin T."/>
            <person name="Bruce D."/>
            <person name="Han C."/>
            <person name="Tapia R."/>
            <person name="Saunders E."/>
            <person name="Gilna P."/>
            <person name="Schmutz J."/>
            <person name="Larimer F."/>
            <person name="Land M."/>
            <person name="Kyrpides N."/>
            <person name="Anderson I."/>
            <person name="Richardson P."/>
        </authorList>
    </citation>
    <scope>NUCLEOTIDE SEQUENCE [LARGE SCALE GENOMIC DNA]</scope>
    <source>
        <strain evidence="8">KT / ATCC 51484 / DSM 6875</strain>
    </source>
</reference>
<proteinExistence type="inferred from homology"/>
<evidence type="ECO:0000313" key="8">
    <source>
        <dbReference type="Proteomes" id="UP000002440"/>
    </source>
</evidence>
<sequence>MKAGTQKTLTHSDLVEQGVRFLLASYVDLHGVPKAKAVPISHFDRMMNGSEMFTGAALDGVPQEISDEEVAAHPDMGSAIVLPWSKDIAWLPSDLYTQGEPFNACSRTILKKVRQQAAELGMAMQLGIEAEFFVLKDQEAGGFSPISTRHHLKKPAYDVARLLDNKPWLSELVEAMDSLDWGVYSFDHEDGIGQFEIDFSYFEVLRMADNFTFLRMMANEIARKHGGFASFMPKPYGDRAGSGAHFNISLTDINTGLNLFEPEQDDPRGCGLSTLGYQFIAGVLRHLPAICAVVAPTVNSYKRLVKQGSMSGFTWAPVFCCYGNNNRTNTIRIPLGGKRIEIRAVDSACNPYLGAAMILAAGLEGIRENLDPGDPHLDNMYEKTPEELASLGIRELPKTLEEAIDAFEADPLSRQVFGDQMFSAWTQYKREEWLSYITHVSDWEYDRYLKLF</sequence>
<evidence type="ECO:0000256" key="4">
    <source>
        <dbReference type="PROSITE-ProRule" id="PRU01331"/>
    </source>
</evidence>
<keyword evidence="3" id="KW-0460">Magnesium</keyword>
<name>Q1GY60_METFK</name>
<dbReference type="DNASU" id="4001659"/>
<gene>
    <name evidence="7" type="ordered locus">Mfla_2562</name>
</gene>
<dbReference type="PANTHER" id="PTHR43785:SF14">
    <property type="entry name" value="GLUTAMINE SYNTHETASE"/>
    <property type="match status" value="1"/>
</dbReference>
<dbReference type="eggNOG" id="COG0174">
    <property type="taxonomic scope" value="Bacteria"/>
</dbReference>
<dbReference type="GO" id="GO:0006542">
    <property type="term" value="P:glutamine biosynthetic process"/>
    <property type="evidence" value="ECO:0007669"/>
    <property type="project" value="InterPro"/>
</dbReference>
<dbReference type="EMBL" id="CP000284">
    <property type="protein sequence ID" value="ABE50827.1"/>
    <property type="molecule type" value="Genomic_DNA"/>
</dbReference>
<dbReference type="InterPro" id="IPR036651">
    <property type="entry name" value="Gln_synt_N_sf"/>
</dbReference>
<dbReference type="PROSITE" id="PS00181">
    <property type="entry name" value="GLNA_ATP"/>
    <property type="match status" value="1"/>
</dbReference>
<accession>Q1GY60</accession>
<dbReference type="AlphaFoldDB" id="Q1GY60"/>
<dbReference type="Gene3D" id="3.30.590.10">
    <property type="entry name" value="Glutamine synthetase/guanido kinase, catalytic domain"/>
    <property type="match status" value="1"/>
</dbReference>
<organism evidence="7 8">
    <name type="scientific">Methylobacillus flagellatus (strain ATCC 51484 / DSM 6875 / VKM B-1610 / KT)</name>
    <dbReference type="NCBI Taxonomy" id="265072"/>
    <lineage>
        <taxon>Bacteria</taxon>
        <taxon>Pseudomonadati</taxon>
        <taxon>Pseudomonadota</taxon>
        <taxon>Betaproteobacteria</taxon>
        <taxon>Nitrosomonadales</taxon>
        <taxon>Methylophilaceae</taxon>
        <taxon>Methylobacillus</taxon>
    </lineage>
</organism>
<evidence type="ECO:0000256" key="2">
    <source>
        <dbReference type="ARBA" id="ARBA00022598"/>
    </source>
</evidence>
<dbReference type="InterPro" id="IPR027303">
    <property type="entry name" value="Gln_synth_gly_rich_site"/>
</dbReference>
<dbReference type="Proteomes" id="UP000002440">
    <property type="component" value="Chromosome"/>
</dbReference>
<evidence type="ECO:0000256" key="3">
    <source>
        <dbReference type="ARBA" id="ARBA00022842"/>
    </source>
</evidence>
<dbReference type="PROSITE" id="PS51987">
    <property type="entry name" value="GS_CATALYTIC"/>
    <property type="match status" value="1"/>
</dbReference>
<dbReference type="OrthoDB" id="9807095at2"/>
<keyword evidence="8" id="KW-1185">Reference proteome</keyword>
<dbReference type="Pfam" id="PF00120">
    <property type="entry name" value="Gln-synt_C"/>
    <property type="match status" value="1"/>
</dbReference>
<dbReference type="InterPro" id="IPR014746">
    <property type="entry name" value="Gln_synth/guanido_kin_cat_dom"/>
</dbReference>
<dbReference type="SUPFAM" id="SSF55931">
    <property type="entry name" value="Glutamine synthetase/guanido kinase"/>
    <property type="match status" value="1"/>
</dbReference>
<dbReference type="InterPro" id="IPR008146">
    <property type="entry name" value="Gln_synth_cat_dom"/>
</dbReference>
<dbReference type="NCBIfam" id="TIGR03105">
    <property type="entry name" value="gln_synth_III"/>
    <property type="match status" value="1"/>
</dbReference>
<dbReference type="HOGENOM" id="CLU_017290_1_3_4"/>
<protein>
    <submittedName>
        <fullName evidence="7">L-glutamine synthetase</fullName>
        <ecNumber evidence="7">6.3.1.2</ecNumber>
    </submittedName>
</protein>